<proteinExistence type="predicted"/>
<dbReference type="AlphaFoldDB" id="A0A8R1HIS0"/>
<accession>A0A8R1HIS0</accession>
<feature type="region of interest" description="Disordered" evidence="1">
    <location>
        <begin position="53"/>
        <end position="84"/>
    </location>
</feature>
<reference evidence="2" key="2">
    <citation type="submission" date="2022-06" db="UniProtKB">
        <authorList>
            <consortium name="EnsemblMetazoa"/>
        </authorList>
    </citation>
    <scope>IDENTIFICATION</scope>
    <source>
        <strain evidence="2">DF5081</strain>
    </source>
</reference>
<dbReference type="EnsemblMetazoa" id="CJA01027.1">
    <property type="protein sequence ID" value="CJA01027.1"/>
    <property type="gene ID" value="WBGene00120230"/>
</dbReference>
<evidence type="ECO:0000313" key="3">
    <source>
        <dbReference type="Proteomes" id="UP000005237"/>
    </source>
</evidence>
<evidence type="ECO:0000256" key="1">
    <source>
        <dbReference type="SAM" id="MobiDB-lite"/>
    </source>
</evidence>
<evidence type="ECO:0000313" key="2">
    <source>
        <dbReference type="EnsemblMetazoa" id="CJA01027.1"/>
    </source>
</evidence>
<organism evidence="2 3">
    <name type="scientific">Caenorhabditis japonica</name>
    <dbReference type="NCBI Taxonomy" id="281687"/>
    <lineage>
        <taxon>Eukaryota</taxon>
        <taxon>Metazoa</taxon>
        <taxon>Ecdysozoa</taxon>
        <taxon>Nematoda</taxon>
        <taxon>Chromadorea</taxon>
        <taxon>Rhabditida</taxon>
        <taxon>Rhabditina</taxon>
        <taxon>Rhabditomorpha</taxon>
        <taxon>Rhabditoidea</taxon>
        <taxon>Rhabditidae</taxon>
        <taxon>Peloderinae</taxon>
        <taxon>Caenorhabditis</taxon>
    </lineage>
</organism>
<reference evidence="3" key="1">
    <citation type="submission" date="2010-08" db="EMBL/GenBank/DDBJ databases">
        <authorList>
            <consortium name="Caenorhabditis japonica Sequencing Consortium"/>
            <person name="Wilson R.K."/>
        </authorList>
    </citation>
    <scope>NUCLEOTIDE SEQUENCE [LARGE SCALE GENOMIC DNA]</scope>
    <source>
        <strain evidence="3">DF5081</strain>
    </source>
</reference>
<name>A0A8R1HIS0_CAEJA</name>
<protein>
    <submittedName>
        <fullName evidence="2">Uncharacterized protein</fullName>
    </submittedName>
</protein>
<keyword evidence="3" id="KW-1185">Reference proteome</keyword>
<sequence length="103" mass="11812">MFFNEQAEEWAGPMPSMGEVRAQKIGTQILTRAAMLLLEQLGIRTVEDYDKHFKNHTKNPEESKEKVRARAGEEDDVADNSKDDIVFSPISPMSLDEFQVKIW</sequence>
<dbReference type="Proteomes" id="UP000005237">
    <property type="component" value="Unassembled WGS sequence"/>
</dbReference>
<feature type="compositionally biased region" description="Basic and acidic residues" evidence="1">
    <location>
        <begin position="53"/>
        <end position="72"/>
    </location>
</feature>